<keyword evidence="2" id="KW-1185">Reference proteome</keyword>
<protein>
    <submittedName>
        <fullName evidence="1">Uncharacterized protein</fullName>
    </submittedName>
</protein>
<dbReference type="STRING" id="84698.SAMN04488528_100979"/>
<reference evidence="1 2" key="1">
    <citation type="submission" date="2016-10" db="EMBL/GenBank/DDBJ databases">
        <authorList>
            <person name="de Groot N.N."/>
        </authorList>
    </citation>
    <scope>NUCLEOTIDE SEQUENCE [LARGE SCALE GENOMIC DNA]</scope>
    <source>
        <strain evidence="1 2">DSM 12271</strain>
    </source>
</reference>
<dbReference type="AlphaFoldDB" id="A0A1I0XT35"/>
<name>A0A1I0XT35_9CLOT</name>
<gene>
    <name evidence="1" type="ORF">SAMN04488528_100979</name>
</gene>
<evidence type="ECO:0000313" key="2">
    <source>
        <dbReference type="Proteomes" id="UP000198619"/>
    </source>
</evidence>
<dbReference type="EMBL" id="FOKI01000009">
    <property type="protein sequence ID" value="SFB03143.1"/>
    <property type="molecule type" value="Genomic_DNA"/>
</dbReference>
<dbReference type="Proteomes" id="UP000198619">
    <property type="component" value="Unassembled WGS sequence"/>
</dbReference>
<proteinExistence type="predicted"/>
<accession>A0A1I0XT35</accession>
<dbReference type="RefSeq" id="WP_090040262.1">
    <property type="nucleotide sequence ID" value="NZ_FOKI01000009.1"/>
</dbReference>
<sequence>MKQIRIFKNTNELSLTLAVNDFIKSTEAKINSINFSSTGWGFLFGPIYSVMIVLEENVE</sequence>
<dbReference type="OrthoDB" id="9941902at2"/>
<organism evidence="1 2">
    <name type="scientific">Clostridium frigidicarnis</name>
    <dbReference type="NCBI Taxonomy" id="84698"/>
    <lineage>
        <taxon>Bacteria</taxon>
        <taxon>Bacillati</taxon>
        <taxon>Bacillota</taxon>
        <taxon>Clostridia</taxon>
        <taxon>Eubacteriales</taxon>
        <taxon>Clostridiaceae</taxon>
        <taxon>Clostridium</taxon>
    </lineage>
</organism>
<evidence type="ECO:0000313" key="1">
    <source>
        <dbReference type="EMBL" id="SFB03143.1"/>
    </source>
</evidence>